<evidence type="ECO:0000313" key="9">
    <source>
        <dbReference type="EMBL" id="MXV49624.1"/>
    </source>
</evidence>
<dbReference type="GO" id="GO:0015288">
    <property type="term" value="F:porin activity"/>
    <property type="evidence" value="ECO:0007669"/>
    <property type="project" value="TreeGrafter"/>
</dbReference>
<evidence type="ECO:0000256" key="7">
    <source>
        <dbReference type="ARBA" id="ARBA00023237"/>
    </source>
</evidence>
<keyword evidence="6" id="KW-0472">Membrane</keyword>
<dbReference type="InterPro" id="IPR003423">
    <property type="entry name" value="OMP_efflux"/>
</dbReference>
<evidence type="ECO:0000256" key="4">
    <source>
        <dbReference type="ARBA" id="ARBA00022452"/>
    </source>
</evidence>
<keyword evidence="4" id="KW-1134">Transmembrane beta strand</keyword>
<dbReference type="GO" id="GO:0009279">
    <property type="term" value="C:cell outer membrane"/>
    <property type="evidence" value="ECO:0007669"/>
    <property type="project" value="UniProtKB-SubCell"/>
</dbReference>
<sequence>MQNSRYAIKAVSFLILFFIYGAANAQEKRQISLNEAVQLGIENSKQLKLSRAKVDEAITQYEQAKDAALPTGKVSYAYNHAEIPENKLTAGPTTIELPKRADAWLGTFSLQQLIFAGNKLKYAKESTDLLTKVALLDVDRDKDDIVYNVINAYYNLYKVQQSRKVVDQNLQAIDKQIKQSQRFFEQGIVTKNDVLRFQLQRSNIEITGMDLDANRKIINYNLNVLLGLPENTQLEATQVAAGANQSVALNNLIDSALTNRSELKAYDLRGEVADKNIKSVKANMLPTFGVGVSAYYLNAGSLFIPPAERFITPISAAASLSWNFDQLWTNKNKVAEARIQKTQLAIGKDLTVDRVKTDVNQSFQNYLNAVDKIKVLQTAVDQARENDKILESKYQNNIASATDRVDAESQLFLQLINIELAKADAGLAYYSLIKSTGTITNINF</sequence>
<evidence type="ECO:0000313" key="10">
    <source>
        <dbReference type="Proteomes" id="UP000466586"/>
    </source>
</evidence>
<proteinExistence type="inferred from homology"/>
<evidence type="ECO:0000256" key="3">
    <source>
        <dbReference type="ARBA" id="ARBA00022448"/>
    </source>
</evidence>
<dbReference type="Proteomes" id="UP000466586">
    <property type="component" value="Unassembled WGS sequence"/>
</dbReference>
<keyword evidence="7" id="KW-0998">Cell outer membrane</keyword>
<keyword evidence="10" id="KW-1185">Reference proteome</keyword>
<evidence type="ECO:0000256" key="6">
    <source>
        <dbReference type="ARBA" id="ARBA00023136"/>
    </source>
</evidence>
<evidence type="ECO:0000256" key="1">
    <source>
        <dbReference type="ARBA" id="ARBA00004442"/>
    </source>
</evidence>
<dbReference type="AlphaFoldDB" id="A0A7K1Y4W8"/>
<dbReference type="InterPro" id="IPR051906">
    <property type="entry name" value="TolC-like"/>
</dbReference>
<keyword evidence="5" id="KW-0812">Transmembrane</keyword>
<keyword evidence="3" id="KW-0813">Transport</keyword>
<dbReference type="Pfam" id="PF02321">
    <property type="entry name" value="OEP"/>
    <property type="match status" value="2"/>
</dbReference>
<dbReference type="PANTHER" id="PTHR30026">
    <property type="entry name" value="OUTER MEMBRANE PROTEIN TOLC"/>
    <property type="match status" value="1"/>
</dbReference>
<feature type="chain" id="PRO_5029842081" evidence="8">
    <location>
        <begin position="26"/>
        <end position="444"/>
    </location>
</feature>
<gene>
    <name evidence="9" type="ORF">GS399_01465</name>
</gene>
<dbReference type="Gene3D" id="1.20.1600.10">
    <property type="entry name" value="Outer membrane efflux proteins (OEP)"/>
    <property type="match status" value="1"/>
</dbReference>
<feature type="signal peptide" evidence="8">
    <location>
        <begin position="1"/>
        <end position="25"/>
    </location>
</feature>
<comment type="caution">
    <text evidence="9">The sequence shown here is derived from an EMBL/GenBank/DDBJ whole genome shotgun (WGS) entry which is preliminary data.</text>
</comment>
<dbReference type="EMBL" id="WVHT01000001">
    <property type="protein sequence ID" value="MXV49624.1"/>
    <property type="molecule type" value="Genomic_DNA"/>
</dbReference>
<organism evidence="9 10">
    <name type="scientific">Hufsiella arboris</name>
    <dbReference type="NCBI Taxonomy" id="2695275"/>
    <lineage>
        <taxon>Bacteria</taxon>
        <taxon>Pseudomonadati</taxon>
        <taxon>Bacteroidota</taxon>
        <taxon>Sphingobacteriia</taxon>
        <taxon>Sphingobacteriales</taxon>
        <taxon>Sphingobacteriaceae</taxon>
        <taxon>Hufsiella</taxon>
    </lineage>
</organism>
<dbReference type="SUPFAM" id="SSF56954">
    <property type="entry name" value="Outer membrane efflux proteins (OEP)"/>
    <property type="match status" value="1"/>
</dbReference>
<name>A0A7K1Y4W8_9SPHI</name>
<dbReference type="PANTHER" id="PTHR30026:SF20">
    <property type="entry name" value="OUTER MEMBRANE PROTEIN TOLC"/>
    <property type="match status" value="1"/>
</dbReference>
<accession>A0A7K1Y4W8</accession>
<comment type="similarity">
    <text evidence="2">Belongs to the outer membrane factor (OMF) (TC 1.B.17) family.</text>
</comment>
<protein>
    <submittedName>
        <fullName evidence="9">TolC family protein</fullName>
    </submittedName>
</protein>
<comment type="subcellular location">
    <subcellularLocation>
        <location evidence="1">Cell outer membrane</location>
    </subcellularLocation>
</comment>
<evidence type="ECO:0000256" key="5">
    <source>
        <dbReference type="ARBA" id="ARBA00022692"/>
    </source>
</evidence>
<evidence type="ECO:0000256" key="2">
    <source>
        <dbReference type="ARBA" id="ARBA00007613"/>
    </source>
</evidence>
<dbReference type="GO" id="GO:1990281">
    <property type="term" value="C:efflux pump complex"/>
    <property type="evidence" value="ECO:0007669"/>
    <property type="project" value="TreeGrafter"/>
</dbReference>
<keyword evidence="8" id="KW-0732">Signal</keyword>
<reference evidence="9 10" key="1">
    <citation type="submission" date="2019-11" db="EMBL/GenBank/DDBJ databases">
        <title>Pedobacter sp. HMF7647 Genome sequencing and assembly.</title>
        <authorList>
            <person name="Kang H."/>
            <person name="Kim H."/>
            <person name="Joh K."/>
        </authorList>
    </citation>
    <scope>NUCLEOTIDE SEQUENCE [LARGE SCALE GENOMIC DNA]</scope>
    <source>
        <strain evidence="9 10">HMF7647</strain>
    </source>
</reference>
<dbReference type="GO" id="GO:0015562">
    <property type="term" value="F:efflux transmembrane transporter activity"/>
    <property type="evidence" value="ECO:0007669"/>
    <property type="project" value="InterPro"/>
</dbReference>
<evidence type="ECO:0000256" key="8">
    <source>
        <dbReference type="SAM" id="SignalP"/>
    </source>
</evidence>